<proteinExistence type="predicted"/>
<accession>A0A834LYY0</accession>
<comment type="caution">
    <text evidence="3">The sequence shown here is derived from an EMBL/GenBank/DDBJ whole genome shotgun (WGS) entry which is preliminary data.</text>
</comment>
<dbReference type="OrthoDB" id="6781512at2759"/>
<dbReference type="EMBL" id="JAACXV010014605">
    <property type="protein sequence ID" value="KAF7265541.1"/>
    <property type="molecule type" value="Genomic_DNA"/>
</dbReference>
<evidence type="ECO:0000256" key="2">
    <source>
        <dbReference type="SAM" id="SignalP"/>
    </source>
</evidence>
<evidence type="ECO:0000256" key="1">
    <source>
        <dbReference type="SAM" id="Phobius"/>
    </source>
</evidence>
<reference evidence="3" key="1">
    <citation type="submission" date="2020-08" db="EMBL/GenBank/DDBJ databases">
        <title>Genome sequencing and assembly of the red palm weevil Rhynchophorus ferrugineus.</title>
        <authorList>
            <person name="Dias G.B."/>
            <person name="Bergman C.M."/>
            <person name="Manee M."/>
        </authorList>
    </citation>
    <scope>NUCLEOTIDE SEQUENCE</scope>
    <source>
        <strain evidence="3">AA-2017</strain>
        <tissue evidence="3">Whole larva</tissue>
    </source>
</reference>
<gene>
    <name evidence="3" type="ORF">GWI33_020996</name>
</gene>
<feature type="signal peptide" evidence="2">
    <location>
        <begin position="1"/>
        <end position="19"/>
    </location>
</feature>
<keyword evidence="4" id="KW-1185">Reference proteome</keyword>
<keyword evidence="1" id="KW-0472">Membrane</keyword>
<sequence>MFCLLLIFSVTLLCEVIHGDNYTRRYDEMLFSKGFREKRTRLISFSDEGDVELNLEFSVPFLVLPVKRTLDEVKTSLITLNVASILMTGVIIAGALFVTPLLLSLVDKKNLIPSRNPMNVFLHDRKSRSMYNFRIFIFIEIQ</sequence>
<feature type="chain" id="PRO_5032607172" evidence="2">
    <location>
        <begin position="20"/>
        <end position="142"/>
    </location>
</feature>
<keyword evidence="2" id="KW-0732">Signal</keyword>
<dbReference type="Proteomes" id="UP000625711">
    <property type="component" value="Unassembled WGS sequence"/>
</dbReference>
<evidence type="ECO:0000313" key="3">
    <source>
        <dbReference type="EMBL" id="KAF7265541.1"/>
    </source>
</evidence>
<keyword evidence="1" id="KW-0812">Transmembrane</keyword>
<organism evidence="3 4">
    <name type="scientific">Rhynchophorus ferrugineus</name>
    <name type="common">Red palm weevil</name>
    <name type="synonym">Curculio ferrugineus</name>
    <dbReference type="NCBI Taxonomy" id="354439"/>
    <lineage>
        <taxon>Eukaryota</taxon>
        <taxon>Metazoa</taxon>
        <taxon>Ecdysozoa</taxon>
        <taxon>Arthropoda</taxon>
        <taxon>Hexapoda</taxon>
        <taxon>Insecta</taxon>
        <taxon>Pterygota</taxon>
        <taxon>Neoptera</taxon>
        <taxon>Endopterygota</taxon>
        <taxon>Coleoptera</taxon>
        <taxon>Polyphaga</taxon>
        <taxon>Cucujiformia</taxon>
        <taxon>Curculionidae</taxon>
        <taxon>Dryophthorinae</taxon>
        <taxon>Rhynchophorus</taxon>
    </lineage>
</organism>
<protein>
    <submittedName>
        <fullName evidence="3">Uncharacterized protein</fullName>
    </submittedName>
</protein>
<dbReference type="AlphaFoldDB" id="A0A834LYY0"/>
<evidence type="ECO:0000313" key="4">
    <source>
        <dbReference type="Proteomes" id="UP000625711"/>
    </source>
</evidence>
<name>A0A834LYY0_RHYFE</name>
<keyword evidence="1" id="KW-1133">Transmembrane helix</keyword>
<feature type="transmembrane region" description="Helical" evidence="1">
    <location>
        <begin position="82"/>
        <end position="106"/>
    </location>
</feature>